<accession>V9FRG3</accession>
<dbReference type="Pfam" id="PF00225">
    <property type="entry name" value="Kinesin"/>
    <property type="match status" value="1"/>
</dbReference>
<evidence type="ECO:0000256" key="4">
    <source>
        <dbReference type="ARBA" id="ARBA00022840"/>
    </source>
</evidence>
<evidence type="ECO:0000313" key="11">
    <source>
        <dbReference type="Proteomes" id="UP000018721"/>
    </source>
</evidence>
<evidence type="ECO:0000259" key="9">
    <source>
        <dbReference type="PROSITE" id="PS50067"/>
    </source>
</evidence>
<dbReference type="HOGENOM" id="CLU_001485_22_2_1"/>
<keyword evidence="5 8" id="KW-0175">Coiled coil</keyword>
<dbReference type="GO" id="GO:0008017">
    <property type="term" value="F:microtubule binding"/>
    <property type="evidence" value="ECO:0007669"/>
    <property type="project" value="InterPro"/>
</dbReference>
<keyword evidence="4 6" id="KW-0067">ATP-binding</keyword>
<dbReference type="PROSITE" id="PS50067">
    <property type="entry name" value="KINESIN_MOTOR_2"/>
    <property type="match status" value="1"/>
</dbReference>
<feature type="coiled-coil region" evidence="8">
    <location>
        <begin position="606"/>
        <end position="708"/>
    </location>
</feature>
<dbReference type="GO" id="GO:0007018">
    <property type="term" value="P:microtubule-based movement"/>
    <property type="evidence" value="ECO:0007669"/>
    <property type="project" value="InterPro"/>
</dbReference>
<keyword evidence="6 7" id="KW-0505">Motor protein</keyword>
<evidence type="ECO:0000313" key="10">
    <source>
        <dbReference type="EMBL" id="ETI53671.1"/>
    </source>
</evidence>
<keyword evidence="7" id="KW-0493">Microtubule</keyword>
<evidence type="ECO:0000256" key="7">
    <source>
        <dbReference type="RuleBase" id="RU000394"/>
    </source>
</evidence>
<dbReference type="GO" id="GO:0005524">
    <property type="term" value="F:ATP binding"/>
    <property type="evidence" value="ECO:0007669"/>
    <property type="project" value="UniProtKB-UniRule"/>
</dbReference>
<dbReference type="InterPro" id="IPR001752">
    <property type="entry name" value="Kinesin_motor_dom"/>
</dbReference>
<dbReference type="FunFam" id="3.40.850.10:FF:000077">
    <property type="entry name" value="Putative Unc104-like kinesin"/>
    <property type="match status" value="1"/>
</dbReference>
<feature type="binding site" evidence="6">
    <location>
        <begin position="105"/>
        <end position="112"/>
    </location>
    <ligand>
        <name>ATP</name>
        <dbReference type="ChEBI" id="CHEBI:30616"/>
    </ligand>
</feature>
<dbReference type="eggNOG" id="KOG0245">
    <property type="taxonomic scope" value="Eukaryota"/>
</dbReference>
<dbReference type="PROSITE" id="PS00411">
    <property type="entry name" value="KINESIN_MOTOR_1"/>
    <property type="match status" value="1"/>
</dbReference>
<evidence type="ECO:0000256" key="6">
    <source>
        <dbReference type="PROSITE-ProRule" id="PRU00283"/>
    </source>
</evidence>
<comment type="similarity">
    <text evidence="6 7">Belongs to the TRAFAC class myosin-kinesin ATPase superfamily. Kinesin family.</text>
</comment>
<dbReference type="PANTHER" id="PTHR47969">
    <property type="entry name" value="CHROMOSOME-ASSOCIATED KINESIN KIF4A-RELATED"/>
    <property type="match status" value="1"/>
</dbReference>
<keyword evidence="3 6" id="KW-0547">Nucleotide-binding</keyword>
<sequence>MSTDVNVKVAVRCRPMSSRETQMGARGIVQVLDGTTVVIYPTADAQASASNSPPSDASDTSEKKQYTFDFAYYTESTQAQVYGDIAKPLVDQALQGYNGTIFAYGQTGSGKTHTMMGSGDDHGIVPLMNGDLFTRINASDAENANSDDEGAVKYLVTVSFLEIYNEVIKDLLNPSDKVLKIREHPDMGIYVEQLAELVVRDPADVTRLLEQGNKVRQVAATQMNERSSRSHSCFTIKISSKRSQVMAGVRKETCMNAKINLVDLAGSERASKTGATGDRLKEGAAINKSLSALGNVINMLASTDKTRKGKAHIPYRDSKLTRLLQESLGGNSLTVMIAAISPADYNYEESLSTLVYANRAKSIKNATKKNEDINEKIIRELREEIEKLRQMVARPTSASSGNPEMMGQMEETIANLERAKQQSWEEKQRLTELYEHERQNSLANEKKILGFMQTVKQEKMDIMKKIKLLQQKKVQLSKEMRVRKQSYVDNKSKLQQGVQAFQQMKTETPREKQHLMEEIESRKSLLITDRDELSRLKEELKLCEEKLVEEEAEVAAKSALLEEDDKLRKAIQDDEREKMKQERAAYLQSALDEERQRFQLEADNDKQRLKLALEATADKEKKLAEEVEKQRSRALELQQQLHEMQLEHAEWKHTTKVKLSQMIEELKNDFLQEQREMQEKYDYAVYLLRNARDDIVELGQRNEDLEKRLHELIIWDKTW</sequence>
<feature type="domain" description="Kinesin motor" evidence="9">
    <location>
        <begin position="6"/>
        <end position="363"/>
    </location>
</feature>
<dbReference type="Gene3D" id="3.40.850.10">
    <property type="entry name" value="Kinesin motor domain"/>
    <property type="match status" value="1"/>
</dbReference>
<keyword evidence="2" id="KW-0963">Cytoplasm</keyword>
<evidence type="ECO:0000256" key="3">
    <source>
        <dbReference type="ARBA" id="ARBA00022741"/>
    </source>
</evidence>
<feature type="coiled-coil region" evidence="8">
    <location>
        <begin position="363"/>
        <end position="479"/>
    </location>
</feature>
<protein>
    <recommendedName>
        <fullName evidence="7">Kinesin-like protein</fullName>
    </recommendedName>
</protein>
<dbReference type="EMBL" id="ANIZ01000659">
    <property type="protein sequence ID" value="ETI53671.1"/>
    <property type="molecule type" value="Genomic_DNA"/>
</dbReference>
<evidence type="ECO:0000256" key="5">
    <source>
        <dbReference type="ARBA" id="ARBA00023054"/>
    </source>
</evidence>
<feature type="coiled-coil region" evidence="8">
    <location>
        <begin position="526"/>
        <end position="577"/>
    </location>
</feature>
<dbReference type="GO" id="GO:0003777">
    <property type="term" value="F:microtubule motor activity"/>
    <property type="evidence" value="ECO:0007669"/>
    <property type="project" value="InterPro"/>
</dbReference>
<dbReference type="AlphaFoldDB" id="V9FRG3"/>
<organism evidence="10 11">
    <name type="scientific">Phytophthora nicotianae P1569</name>
    <dbReference type="NCBI Taxonomy" id="1317065"/>
    <lineage>
        <taxon>Eukaryota</taxon>
        <taxon>Sar</taxon>
        <taxon>Stramenopiles</taxon>
        <taxon>Oomycota</taxon>
        <taxon>Peronosporomycetes</taxon>
        <taxon>Peronosporales</taxon>
        <taxon>Peronosporaceae</taxon>
        <taxon>Phytophthora</taxon>
    </lineage>
</organism>
<dbReference type="OrthoDB" id="3176171at2759"/>
<dbReference type="PANTHER" id="PTHR47969:SF15">
    <property type="entry name" value="CHROMOSOME-ASSOCIATED KINESIN KIF4A-RELATED"/>
    <property type="match status" value="1"/>
</dbReference>
<dbReference type="InterPro" id="IPR027640">
    <property type="entry name" value="Kinesin-like_fam"/>
</dbReference>
<keyword evidence="11" id="KW-1185">Reference proteome</keyword>
<reference evidence="10 11" key="1">
    <citation type="submission" date="2013-11" db="EMBL/GenBank/DDBJ databases">
        <title>The Genome Sequence of Phytophthora parasitica P1569.</title>
        <authorList>
            <consortium name="The Broad Institute Genomics Platform"/>
            <person name="Russ C."/>
            <person name="Tyler B."/>
            <person name="Panabieres F."/>
            <person name="Shan W."/>
            <person name="Tripathy S."/>
            <person name="Grunwald N."/>
            <person name="Machado M."/>
            <person name="Johnson C.S."/>
            <person name="Arredondo F."/>
            <person name="Hong C."/>
            <person name="Coffey M."/>
            <person name="Young S.K."/>
            <person name="Zeng Q."/>
            <person name="Gargeya S."/>
            <person name="Fitzgerald M."/>
            <person name="Abouelleil A."/>
            <person name="Alvarado L."/>
            <person name="Chapman S.B."/>
            <person name="Gainer-Dewar J."/>
            <person name="Goldberg J."/>
            <person name="Griggs A."/>
            <person name="Gujja S."/>
            <person name="Hansen M."/>
            <person name="Howarth C."/>
            <person name="Imamovic A."/>
            <person name="Ireland A."/>
            <person name="Larimer J."/>
            <person name="McCowan C."/>
            <person name="Murphy C."/>
            <person name="Pearson M."/>
            <person name="Poon T.W."/>
            <person name="Priest M."/>
            <person name="Roberts A."/>
            <person name="Saif S."/>
            <person name="Shea T."/>
            <person name="Sykes S."/>
            <person name="Wortman J."/>
            <person name="Nusbaum C."/>
            <person name="Birren B."/>
        </authorList>
    </citation>
    <scope>NUCLEOTIDE SEQUENCE [LARGE SCALE GENOMIC DNA]</scope>
    <source>
        <strain evidence="10 11">P1569</strain>
    </source>
</reference>
<dbReference type="GO" id="GO:0005874">
    <property type="term" value="C:microtubule"/>
    <property type="evidence" value="ECO:0007669"/>
    <property type="project" value="UniProtKB-KW"/>
</dbReference>
<dbReference type="SMART" id="SM00129">
    <property type="entry name" value="KISc"/>
    <property type="match status" value="1"/>
</dbReference>
<dbReference type="InterPro" id="IPR019821">
    <property type="entry name" value="Kinesin_motor_CS"/>
</dbReference>
<dbReference type="PRINTS" id="PR00380">
    <property type="entry name" value="KINESINHEAVY"/>
</dbReference>
<dbReference type="InterPro" id="IPR027417">
    <property type="entry name" value="P-loop_NTPase"/>
</dbReference>
<comment type="subcellular location">
    <subcellularLocation>
        <location evidence="1">Cytoplasm</location>
    </subcellularLocation>
</comment>
<comment type="caution">
    <text evidence="10">The sequence shown here is derived from an EMBL/GenBank/DDBJ whole genome shotgun (WGS) entry which is preliminary data.</text>
</comment>
<dbReference type="GO" id="GO:0007052">
    <property type="term" value="P:mitotic spindle organization"/>
    <property type="evidence" value="ECO:0007669"/>
    <property type="project" value="TreeGrafter"/>
</dbReference>
<dbReference type="Proteomes" id="UP000018721">
    <property type="component" value="Unassembled WGS sequence"/>
</dbReference>
<evidence type="ECO:0000256" key="2">
    <source>
        <dbReference type="ARBA" id="ARBA00022490"/>
    </source>
</evidence>
<proteinExistence type="inferred from homology"/>
<dbReference type="GO" id="GO:0005875">
    <property type="term" value="C:microtubule associated complex"/>
    <property type="evidence" value="ECO:0007669"/>
    <property type="project" value="TreeGrafter"/>
</dbReference>
<dbReference type="GO" id="GO:0005737">
    <property type="term" value="C:cytoplasm"/>
    <property type="evidence" value="ECO:0007669"/>
    <property type="project" value="UniProtKB-SubCell"/>
</dbReference>
<dbReference type="InterPro" id="IPR036961">
    <property type="entry name" value="Kinesin_motor_dom_sf"/>
</dbReference>
<name>V9FRG3_PHYNI</name>
<dbReference type="SUPFAM" id="SSF52540">
    <property type="entry name" value="P-loop containing nucleoside triphosphate hydrolases"/>
    <property type="match status" value="1"/>
</dbReference>
<evidence type="ECO:0000256" key="8">
    <source>
        <dbReference type="SAM" id="Coils"/>
    </source>
</evidence>
<gene>
    <name evidence="10" type="ORF">F443_03435</name>
</gene>
<evidence type="ECO:0000256" key="1">
    <source>
        <dbReference type="ARBA" id="ARBA00004496"/>
    </source>
</evidence>
<dbReference type="GO" id="GO:0051231">
    <property type="term" value="P:spindle elongation"/>
    <property type="evidence" value="ECO:0007669"/>
    <property type="project" value="TreeGrafter"/>
</dbReference>